<dbReference type="PANTHER" id="PTHR43429:SF3">
    <property type="entry name" value="NITRITE REDUCTASE [NAD(P)H]"/>
    <property type="match status" value="1"/>
</dbReference>
<dbReference type="PaxDb" id="589924-Ferp_1230"/>
<dbReference type="HOGENOM" id="CLU_003291_4_4_2"/>
<evidence type="ECO:0000256" key="1">
    <source>
        <dbReference type="ARBA" id="ARBA00001974"/>
    </source>
</evidence>
<dbReference type="Gene3D" id="3.50.50.60">
    <property type="entry name" value="FAD/NAD(P)-binding domain"/>
    <property type="match status" value="2"/>
</dbReference>
<name>D3RY21_FERPA</name>
<keyword evidence="3" id="KW-0274">FAD</keyword>
<proteinExistence type="predicted"/>
<dbReference type="GO" id="GO:0016491">
    <property type="term" value="F:oxidoreductase activity"/>
    <property type="evidence" value="ECO:0007669"/>
    <property type="project" value="InterPro"/>
</dbReference>
<reference evidence="5 6" key="2">
    <citation type="journal article" date="2011" name="Stand. Genomic Sci.">
        <title>Complete genome sequence of Ferroglobus placidus AEDII12DO.</title>
        <authorList>
            <person name="Anderson I."/>
            <person name="Risso C."/>
            <person name="Holmes D."/>
            <person name="Lucas S."/>
            <person name="Copeland A."/>
            <person name="Lapidus A."/>
            <person name="Cheng J.F."/>
            <person name="Bruce D."/>
            <person name="Goodwin L."/>
            <person name="Pitluck S."/>
            <person name="Saunders E."/>
            <person name="Brettin T."/>
            <person name="Detter J.C."/>
            <person name="Han C."/>
            <person name="Tapia R."/>
            <person name="Larimer F."/>
            <person name="Land M."/>
            <person name="Hauser L."/>
            <person name="Woyke T."/>
            <person name="Lovley D."/>
            <person name="Kyrpides N."/>
            <person name="Ivanova N."/>
        </authorList>
    </citation>
    <scope>NUCLEOTIDE SEQUENCE [LARGE SCALE GENOMIC DNA]</scope>
    <source>
        <strain evidence="6">DSM 10642 / AEDII12DO</strain>
    </source>
</reference>
<evidence type="ECO:0000313" key="6">
    <source>
        <dbReference type="Proteomes" id="UP000002613"/>
    </source>
</evidence>
<dbReference type="InterPro" id="IPR036188">
    <property type="entry name" value="FAD/NAD-bd_sf"/>
</dbReference>
<dbReference type="Proteomes" id="UP000002613">
    <property type="component" value="Chromosome"/>
</dbReference>
<keyword evidence="2" id="KW-0285">Flavoprotein</keyword>
<protein>
    <submittedName>
        <fullName evidence="5">FAD-dependent pyridine nucleotide-disulphide oxidoreductase</fullName>
    </submittedName>
</protein>
<gene>
    <name evidence="5" type="ordered locus">Ferp_1230</name>
</gene>
<dbReference type="eggNOG" id="arCOG01070">
    <property type="taxonomic scope" value="Archaea"/>
</dbReference>
<evidence type="ECO:0000313" key="5">
    <source>
        <dbReference type="EMBL" id="ADC65384.1"/>
    </source>
</evidence>
<accession>D3RY21</accession>
<dbReference type="OrthoDB" id="28009at2157"/>
<dbReference type="PANTHER" id="PTHR43429">
    <property type="entry name" value="PYRIDINE NUCLEOTIDE-DISULFIDE OXIDOREDUCTASE DOMAIN-CONTAINING"/>
    <property type="match status" value="1"/>
</dbReference>
<reference evidence="6" key="1">
    <citation type="submission" date="2010-02" db="EMBL/GenBank/DDBJ databases">
        <title>Complete sequence of Ferroglobus placidus DSM 10642.</title>
        <authorList>
            <consortium name="US DOE Joint Genome Institute"/>
            <person name="Lucas S."/>
            <person name="Copeland A."/>
            <person name="Lapidus A."/>
            <person name="Cheng J.-F."/>
            <person name="Bruce D."/>
            <person name="Goodwin L."/>
            <person name="Pitluck S."/>
            <person name="Saunders E."/>
            <person name="Brettin T."/>
            <person name="Detter J.C."/>
            <person name="Han C."/>
            <person name="Tapia R."/>
            <person name="Larimer F."/>
            <person name="Land M."/>
            <person name="Hauser L."/>
            <person name="Kyrpides N."/>
            <person name="Ivanova N."/>
            <person name="Holmes D."/>
            <person name="Lovley D."/>
            <person name="Kyrpides N."/>
            <person name="Anderson I.J."/>
            <person name="Woyke T."/>
        </authorList>
    </citation>
    <scope>NUCLEOTIDE SEQUENCE [LARGE SCALE GENOMIC DNA]</scope>
    <source>
        <strain evidence="6">DSM 10642 / AEDII12DO</strain>
    </source>
</reference>
<evidence type="ECO:0000259" key="4">
    <source>
        <dbReference type="Pfam" id="PF07992"/>
    </source>
</evidence>
<sequence length="415" mass="46814">MDYLIVGGSAAGLSAVEGIRSVDKEGKITVISSEKPYTRVYLAEYLAGEARLENLKIKSEEFFKKNRVDFLLGFVEKVEEREVVYRDLESGEERFLNYDKLLIATGSKPFVPPIRGVELEGVFTFWTLKDADDLLSYIRRENCKNAVVVGAGPIGLEVAQSLKEMGLEVAVFELMERILPGVADFEVAEFVKKEYEEMGIKIYTAERVEQFYGEKRVKGVSTSGWEDFPVDVVVLSTGVRPNTEKFSKFVKTNIGIVVDRRMETSREGVFAAGDVAEAQDVFGKFSVIGSWINAVSQGRIAGMNMAGRDVRHRGGIRVSTIKKIRTPMISIGAAAEEYEKHVLKREDFVRVAYFDGKRLVGFQSAGSFLDLKLSGLIQFMIAKGIPVENKEEFLRRPFRYFDQKTIFYEWKRVGL</sequence>
<evidence type="ECO:0000256" key="2">
    <source>
        <dbReference type="ARBA" id="ARBA00022630"/>
    </source>
</evidence>
<dbReference type="PRINTS" id="PR00411">
    <property type="entry name" value="PNDRDTASEI"/>
</dbReference>
<dbReference type="EMBL" id="CP001899">
    <property type="protein sequence ID" value="ADC65384.1"/>
    <property type="molecule type" value="Genomic_DNA"/>
</dbReference>
<dbReference type="RefSeq" id="WP_012965727.1">
    <property type="nucleotide sequence ID" value="NC_013849.1"/>
</dbReference>
<dbReference type="KEGG" id="fpl:Ferp_1230"/>
<evidence type="ECO:0000256" key="3">
    <source>
        <dbReference type="ARBA" id="ARBA00022827"/>
    </source>
</evidence>
<dbReference type="GeneID" id="8778743"/>
<dbReference type="InterPro" id="IPR023753">
    <property type="entry name" value="FAD/NAD-binding_dom"/>
</dbReference>
<dbReference type="InterPro" id="IPR050260">
    <property type="entry name" value="FAD-bd_OxRdtase"/>
</dbReference>
<dbReference type="STRING" id="589924.Ferp_1230"/>
<dbReference type="PRINTS" id="PR00368">
    <property type="entry name" value="FADPNR"/>
</dbReference>
<feature type="domain" description="FAD/NAD(P)-binding" evidence="4">
    <location>
        <begin position="1"/>
        <end position="298"/>
    </location>
</feature>
<dbReference type="AlphaFoldDB" id="D3RY21"/>
<dbReference type="SUPFAM" id="SSF51905">
    <property type="entry name" value="FAD/NAD(P)-binding domain"/>
    <property type="match status" value="2"/>
</dbReference>
<comment type="cofactor">
    <cofactor evidence="1">
        <name>FAD</name>
        <dbReference type="ChEBI" id="CHEBI:57692"/>
    </cofactor>
</comment>
<keyword evidence="6" id="KW-1185">Reference proteome</keyword>
<organism evidence="5 6">
    <name type="scientific">Ferroglobus placidus (strain DSM 10642 / AEDII12DO)</name>
    <dbReference type="NCBI Taxonomy" id="589924"/>
    <lineage>
        <taxon>Archaea</taxon>
        <taxon>Methanobacteriati</taxon>
        <taxon>Methanobacteriota</taxon>
        <taxon>Archaeoglobi</taxon>
        <taxon>Archaeoglobales</taxon>
        <taxon>Archaeoglobaceae</taxon>
        <taxon>Ferroglobus</taxon>
    </lineage>
</organism>
<dbReference type="Pfam" id="PF07992">
    <property type="entry name" value="Pyr_redox_2"/>
    <property type="match status" value="1"/>
</dbReference>